<protein>
    <submittedName>
        <fullName evidence="1">Uncharacterized protein</fullName>
    </submittedName>
</protein>
<proteinExistence type="predicted"/>
<organism evidence="1 2">
    <name type="scientific">Bacillus cereus</name>
    <dbReference type="NCBI Taxonomy" id="1396"/>
    <lineage>
        <taxon>Bacteria</taxon>
        <taxon>Bacillati</taxon>
        <taxon>Bacillota</taxon>
        <taxon>Bacilli</taxon>
        <taxon>Bacillales</taxon>
        <taxon>Bacillaceae</taxon>
        <taxon>Bacillus</taxon>
        <taxon>Bacillus cereus group</taxon>
    </lineage>
</organism>
<dbReference type="Proteomes" id="UP000224203">
    <property type="component" value="Unassembled WGS sequence"/>
</dbReference>
<dbReference type="EMBL" id="NULI01000044">
    <property type="protein sequence ID" value="PGS80540.1"/>
    <property type="molecule type" value="Genomic_DNA"/>
</dbReference>
<evidence type="ECO:0000313" key="1">
    <source>
        <dbReference type="EMBL" id="PGS80540.1"/>
    </source>
</evidence>
<comment type="caution">
    <text evidence="1">The sequence shown here is derived from an EMBL/GenBank/DDBJ whole genome shotgun (WGS) entry which is preliminary data.</text>
</comment>
<dbReference type="AlphaFoldDB" id="A0A9X7CQ37"/>
<name>A0A9X7CQ37_BACCE</name>
<gene>
    <name evidence="1" type="ORF">COC69_08985</name>
</gene>
<dbReference type="RefSeq" id="WP_098782527.1">
    <property type="nucleotide sequence ID" value="NZ_NULI01000044.1"/>
</dbReference>
<reference evidence="1 2" key="1">
    <citation type="submission" date="2017-09" db="EMBL/GenBank/DDBJ databases">
        <title>Large-scale bioinformatics analysis of Bacillus genomes uncovers conserved roles of natural products in bacterial physiology.</title>
        <authorList>
            <consortium name="Agbiome Team Llc"/>
            <person name="Bleich R.M."/>
            <person name="Grubbs K.J."/>
            <person name="Santa Maria K.C."/>
            <person name="Allen S.E."/>
            <person name="Farag S."/>
            <person name="Shank E.A."/>
            <person name="Bowers A."/>
        </authorList>
    </citation>
    <scope>NUCLEOTIDE SEQUENCE [LARGE SCALE GENOMIC DNA]</scope>
    <source>
        <strain evidence="1 2">AFS041711</strain>
    </source>
</reference>
<accession>A0A9X7CQ37</accession>
<sequence>MVDIVAATFEAEQAIIEDKRKQGINGFEWLVMQVLLDEKRKKSLNDWARLSSLTSKRKVAPHILFSDAIRLDANAFYNMYELNWWITFDETLTYFALMKERNYDMYFNAIQDIFREGEESEKERG</sequence>
<evidence type="ECO:0000313" key="2">
    <source>
        <dbReference type="Proteomes" id="UP000224203"/>
    </source>
</evidence>